<keyword evidence="4" id="KW-1003">Cell membrane</keyword>
<evidence type="ECO:0000256" key="7">
    <source>
        <dbReference type="ARBA" id="ARBA00023136"/>
    </source>
</evidence>
<dbReference type="AlphaFoldDB" id="A0A9J6F8G9"/>
<reference evidence="14" key="2">
    <citation type="submission" date="2021-09" db="EMBL/GenBank/DDBJ databases">
        <authorList>
            <person name="Jia N."/>
            <person name="Wang J."/>
            <person name="Shi W."/>
            <person name="Du L."/>
            <person name="Sun Y."/>
            <person name="Zhan W."/>
            <person name="Jiang J."/>
            <person name="Wang Q."/>
            <person name="Zhang B."/>
            <person name="Ji P."/>
            <person name="Sakyi L.B."/>
            <person name="Cui X."/>
            <person name="Yuan T."/>
            <person name="Jiang B."/>
            <person name="Yang W."/>
            <person name="Lam T.T.-Y."/>
            <person name="Chang Q."/>
            <person name="Ding S."/>
            <person name="Wang X."/>
            <person name="Zhu J."/>
            <person name="Ruan X."/>
            <person name="Zhao L."/>
            <person name="Wei J."/>
            <person name="Que T."/>
            <person name="Du C."/>
            <person name="Cheng J."/>
            <person name="Dai P."/>
            <person name="Han X."/>
            <person name="Huang E."/>
            <person name="Gao Y."/>
            <person name="Liu J."/>
            <person name="Shao H."/>
            <person name="Ye R."/>
            <person name="Li L."/>
            <person name="Wei W."/>
            <person name="Wang X."/>
            <person name="Wang C."/>
            <person name="Huo Q."/>
            <person name="Li W."/>
            <person name="Guo W."/>
            <person name="Chen H."/>
            <person name="Chen S."/>
            <person name="Zhou L."/>
            <person name="Zhou L."/>
            <person name="Ni X."/>
            <person name="Tian J."/>
            <person name="Zhou Y."/>
            <person name="Sheng Y."/>
            <person name="Liu T."/>
            <person name="Pan Y."/>
            <person name="Xia L."/>
            <person name="Li J."/>
            <person name="Zhao F."/>
            <person name="Cao W."/>
        </authorList>
    </citation>
    <scope>NUCLEOTIDE SEQUENCE</scope>
    <source>
        <strain evidence="14">Rmic-2018</strain>
        <tissue evidence="14">Larvae</tissue>
    </source>
</reference>
<evidence type="ECO:0000256" key="9">
    <source>
        <dbReference type="ARBA" id="ARBA00023170"/>
    </source>
</evidence>
<evidence type="ECO:0000256" key="4">
    <source>
        <dbReference type="ARBA" id="ARBA00022475"/>
    </source>
</evidence>
<evidence type="ECO:0000256" key="2">
    <source>
        <dbReference type="ARBA" id="ARBA00004651"/>
    </source>
</evidence>
<dbReference type="Proteomes" id="UP000821866">
    <property type="component" value="Chromosome 1"/>
</dbReference>
<comment type="subcellular location">
    <subcellularLocation>
        <location evidence="2">Cell membrane</location>
        <topology evidence="2">Multi-pass membrane protein</topology>
    </subcellularLocation>
    <subcellularLocation>
        <location evidence="1">Membrane</location>
        <location evidence="1">Caveola</location>
        <topology evidence="1">Multi-pass membrane protein</topology>
    </subcellularLocation>
</comment>
<dbReference type="VEuPathDB" id="VectorBase:LOC119177309"/>
<comment type="caution">
    <text evidence="14">The sequence shown here is derived from an EMBL/GenBank/DDBJ whole genome shotgun (WGS) entry which is preliminary data.</text>
</comment>
<dbReference type="EMBL" id="JABSTU010000001">
    <property type="protein sequence ID" value="KAH8042678.1"/>
    <property type="molecule type" value="Genomic_DNA"/>
</dbReference>
<keyword evidence="6 13" id="KW-1133">Transmembrane helix</keyword>
<dbReference type="GO" id="GO:0005737">
    <property type="term" value="C:cytoplasm"/>
    <property type="evidence" value="ECO:0007669"/>
    <property type="project" value="TreeGrafter"/>
</dbReference>
<dbReference type="InterPro" id="IPR002159">
    <property type="entry name" value="CD36_fam"/>
</dbReference>
<evidence type="ECO:0000256" key="10">
    <source>
        <dbReference type="ARBA" id="ARBA00023180"/>
    </source>
</evidence>
<keyword evidence="7 13" id="KW-0472">Membrane</keyword>
<feature type="transmembrane region" description="Helical" evidence="13">
    <location>
        <begin position="20"/>
        <end position="45"/>
    </location>
</feature>
<sequence>MFCYLKTSPQRESVDEYDIVANTGICCGAFSLIVATFSVFVLIVFDDFYRDLLNKQVTITPGSTAFEVWKDVGSCFDMSANLYFFNITNLDAVKAGRADPRLRQMGPYSYRIEWVKDNITFNDNGTVSFLEKMIFHFDGENSAGTEDDLVTTVNVPFIRESLCNALDELDNQPLSEERLLRCRQDFMSQKEAVKALLRFLRSTGLSKRL</sequence>
<evidence type="ECO:0000313" key="15">
    <source>
        <dbReference type="Proteomes" id="UP000821866"/>
    </source>
</evidence>
<evidence type="ECO:0000256" key="12">
    <source>
        <dbReference type="ARBA" id="ARBA00042244"/>
    </source>
</evidence>
<dbReference type="PANTHER" id="PTHR11923">
    <property type="entry name" value="SCAVENGER RECEPTOR CLASS B TYPE-1 SR-B1"/>
    <property type="match status" value="1"/>
</dbReference>
<reference evidence="14" key="1">
    <citation type="journal article" date="2020" name="Cell">
        <title>Large-Scale Comparative Analyses of Tick Genomes Elucidate Their Genetic Diversity and Vector Capacities.</title>
        <authorList>
            <consortium name="Tick Genome and Microbiome Consortium (TIGMIC)"/>
            <person name="Jia N."/>
            <person name="Wang J."/>
            <person name="Shi W."/>
            <person name="Du L."/>
            <person name="Sun Y."/>
            <person name="Zhan W."/>
            <person name="Jiang J.F."/>
            <person name="Wang Q."/>
            <person name="Zhang B."/>
            <person name="Ji P."/>
            <person name="Bell-Sakyi L."/>
            <person name="Cui X.M."/>
            <person name="Yuan T.T."/>
            <person name="Jiang B.G."/>
            <person name="Yang W.F."/>
            <person name="Lam T.T."/>
            <person name="Chang Q.C."/>
            <person name="Ding S.J."/>
            <person name="Wang X.J."/>
            <person name="Zhu J.G."/>
            <person name="Ruan X.D."/>
            <person name="Zhao L."/>
            <person name="Wei J.T."/>
            <person name="Ye R.Z."/>
            <person name="Que T.C."/>
            <person name="Du C.H."/>
            <person name="Zhou Y.H."/>
            <person name="Cheng J.X."/>
            <person name="Dai P.F."/>
            <person name="Guo W.B."/>
            <person name="Han X.H."/>
            <person name="Huang E.J."/>
            <person name="Li L.F."/>
            <person name="Wei W."/>
            <person name="Gao Y.C."/>
            <person name="Liu J.Z."/>
            <person name="Shao H.Z."/>
            <person name="Wang X."/>
            <person name="Wang C.C."/>
            <person name="Yang T.C."/>
            <person name="Huo Q.B."/>
            <person name="Li W."/>
            <person name="Chen H.Y."/>
            <person name="Chen S.E."/>
            <person name="Zhou L.G."/>
            <person name="Ni X.B."/>
            <person name="Tian J.H."/>
            <person name="Sheng Y."/>
            <person name="Liu T."/>
            <person name="Pan Y.S."/>
            <person name="Xia L.Y."/>
            <person name="Li J."/>
            <person name="Zhao F."/>
            <person name="Cao W.C."/>
        </authorList>
    </citation>
    <scope>NUCLEOTIDE SEQUENCE</scope>
    <source>
        <strain evidence="14">Rmic-2018</strain>
    </source>
</reference>
<keyword evidence="15" id="KW-1185">Reference proteome</keyword>
<evidence type="ECO:0000256" key="8">
    <source>
        <dbReference type="ARBA" id="ARBA00023157"/>
    </source>
</evidence>
<dbReference type="GO" id="GO:0005901">
    <property type="term" value="C:caveola"/>
    <property type="evidence" value="ECO:0007669"/>
    <property type="project" value="UniProtKB-SubCell"/>
</dbReference>
<dbReference type="GO" id="GO:0005044">
    <property type="term" value="F:scavenger receptor activity"/>
    <property type="evidence" value="ECO:0007669"/>
    <property type="project" value="TreeGrafter"/>
</dbReference>
<evidence type="ECO:0000313" key="14">
    <source>
        <dbReference type="EMBL" id="KAH8042678.1"/>
    </source>
</evidence>
<keyword evidence="5 13" id="KW-0812">Transmembrane</keyword>
<comment type="similarity">
    <text evidence="3">Belongs to the CD36 family.</text>
</comment>
<protein>
    <recommendedName>
        <fullName evidence="11">Scavenger receptor class B member 1</fullName>
    </recommendedName>
    <alternativeName>
        <fullName evidence="12">SR-BI</fullName>
    </alternativeName>
</protein>
<dbReference type="PANTHER" id="PTHR11923:SF110">
    <property type="entry name" value="SCAVENGER RECEPTOR CLASS B MEMBER 1"/>
    <property type="match status" value="1"/>
</dbReference>
<evidence type="ECO:0000256" key="11">
    <source>
        <dbReference type="ARBA" id="ARBA00040821"/>
    </source>
</evidence>
<dbReference type="PRINTS" id="PR01609">
    <property type="entry name" value="CD36FAMILY"/>
</dbReference>
<organism evidence="14 15">
    <name type="scientific">Rhipicephalus microplus</name>
    <name type="common">Cattle tick</name>
    <name type="synonym">Boophilus microplus</name>
    <dbReference type="NCBI Taxonomy" id="6941"/>
    <lineage>
        <taxon>Eukaryota</taxon>
        <taxon>Metazoa</taxon>
        <taxon>Ecdysozoa</taxon>
        <taxon>Arthropoda</taxon>
        <taxon>Chelicerata</taxon>
        <taxon>Arachnida</taxon>
        <taxon>Acari</taxon>
        <taxon>Parasitiformes</taxon>
        <taxon>Ixodida</taxon>
        <taxon>Ixodoidea</taxon>
        <taxon>Ixodidae</taxon>
        <taxon>Rhipicephalinae</taxon>
        <taxon>Rhipicephalus</taxon>
        <taxon>Boophilus</taxon>
    </lineage>
</organism>
<evidence type="ECO:0000256" key="3">
    <source>
        <dbReference type="ARBA" id="ARBA00010532"/>
    </source>
</evidence>
<proteinExistence type="inferred from homology"/>
<evidence type="ECO:0000256" key="1">
    <source>
        <dbReference type="ARBA" id="ARBA00004189"/>
    </source>
</evidence>
<gene>
    <name evidence="14" type="ORF">HPB51_025310</name>
</gene>
<evidence type="ECO:0000256" key="13">
    <source>
        <dbReference type="SAM" id="Phobius"/>
    </source>
</evidence>
<name>A0A9J6F8G9_RHIMP</name>
<evidence type="ECO:0000256" key="6">
    <source>
        <dbReference type="ARBA" id="ARBA00022989"/>
    </source>
</evidence>
<keyword evidence="10" id="KW-0325">Glycoprotein</keyword>
<accession>A0A9J6F8G9</accession>
<evidence type="ECO:0000256" key="5">
    <source>
        <dbReference type="ARBA" id="ARBA00022692"/>
    </source>
</evidence>
<dbReference type="Pfam" id="PF01130">
    <property type="entry name" value="CD36"/>
    <property type="match status" value="1"/>
</dbReference>
<keyword evidence="9" id="KW-0675">Receptor</keyword>
<keyword evidence="8" id="KW-1015">Disulfide bond</keyword>